<evidence type="ECO:0000313" key="11">
    <source>
        <dbReference type="Proteomes" id="UP000198672"/>
    </source>
</evidence>
<feature type="domain" description="2Fe-2S ferredoxin-type" evidence="9">
    <location>
        <begin position="3"/>
        <end position="91"/>
    </location>
</feature>
<evidence type="ECO:0000256" key="6">
    <source>
        <dbReference type="ARBA" id="ARBA00023004"/>
    </source>
</evidence>
<dbReference type="InterPro" id="IPR036010">
    <property type="entry name" value="2Fe-2S_ferredoxin-like_sf"/>
</dbReference>
<keyword evidence="5" id="KW-0249">Electron transport</keyword>
<evidence type="ECO:0000256" key="5">
    <source>
        <dbReference type="ARBA" id="ARBA00022982"/>
    </source>
</evidence>
<comment type="similarity">
    <text evidence="1">Belongs to the 2Fe2S plant-type ferredoxin family.</text>
</comment>
<dbReference type="AlphaFoldDB" id="A0A1H3JGT3"/>
<dbReference type="GO" id="GO:0004497">
    <property type="term" value="F:monooxygenase activity"/>
    <property type="evidence" value="ECO:0007669"/>
    <property type="project" value="UniProtKB-KW"/>
</dbReference>
<keyword evidence="10" id="KW-0503">Monooxygenase</keyword>
<dbReference type="EMBL" id="FNOW01000057">
    <property type="protein sequence ID" value="SDY38434.1"/>
    <property type="molecule type" value="Genomic_DNA"/>
</dbReference>
<dbReference type="GO" id="GO:0051537">
    <property type="term" value="F:2 iron, 2 sulfur cluster binding"/>
    <property type="evidence" value="ECO:0007669"/>
    <property type="project" value="UniProtKB-KW"/>
</dbReference>
<dbReference type="Gene3D" id="3.10.20.30">
    <property type="match status" value="1"/>
</dbReference>
<dbReference type="InterPro" id="IPR001041">
    <property type="entry name" value="2Fe-2S_ferredoxin-type"/>
</dbReference>
<dbReference type="OrthoDB" id="9806195at2"/>
<accession>A0A1H3JGT3</accession>
<dbReference type="PROSITE" id="PS51085">
    <property type="entry name" value="2FE2S_FER_2"/>
    <property type="match status" value="1"/>
</dbReference>
<evidence type="ECO:0000256" key="8">
    <source>
        <dbReference type="ARBA" id="ARBA00034078"/>
    </source>
</evidence>
<evidence type="ECO:0000256" key="3">
    <source>
        <dbReference type="ARBA" id="ARBA00022714"/>
    </source>
</evidence>
<evidence type="ECO:0000313" key="10">
    <source>
        <dbReference type="EMBL" id="SDY38434.1"/>
    </source>
</evidence>
<keyword evidence="10" id="KW-0560">Oxidoreductase</keyword>
<dbReference type="CDD" id="cd00207">
    <property type="entry name" value="fer2"/>
    <property type="match status" value="1"/>
</dbReference>
<protein>
    <submittedName>
        <fullName evidence="10">CDP-4-dehydro-6-deoxyglucose reductase/toluene monooxygenase electron transfer component</fullName>
    </submittedName>
</protein>
<name>A0A1H3JGT3_ALLWA</name>
<keyword evidence="6" id="KW-0408">Iron</keyword>
<evidence type="ECO:0000259" key="9">
    <source>
        <dbReference type="PROSITE" id="PS51085"/>
    </source>
</evidence>
<reference evidence="11" key="1">
    <citation type="submission" date="2016-10" db="EMBL/GenBank/DDBJ databases">
        <authorList>
            <person name="Varghese N."/>
            <person name="Submissions S."/>
        </authorList>
    </citation>
    <scope>NUCLEOTIDE SEQUENCE [LARGE SCALE GENOMIC DNA]</scope>
    <source>
        <strain evidence="11">DSM 173</strain>
    </source>
</reference>
<keyword evidence="3" id="KW-0001">2Fe-2S</keyword>
<keyword evidence="2" id="KW-0813">Transport</keyword>
<dbReference type="SUPFAM" id="SSF54292">
    <property type="entry name" value="2Fe-2S ferredoxin-like"/>
    <property type="match status" value="1"/>
</dbReference>
<dbReference type="InterPro" id="IPR012675">
    <property type="entry name" value="Beta-grasp_dom_sf"/>
</dbReference>
<keyword evidence="4" id="KW-0479">Metal-binding</keyword>
<keyword evidence="7" id="KW-0411">Iron-sulfur</keyword>
<evidence type="ECO:0000256" key="1">
    <source>
        <dbReference type="ARBA" id="ARBA00007874"/>
    </source>
</evidence>
<evidence type="ECO:0000256" key="2">
    <source>
        <dbReference type="ARBA" id="ARBA00022448"/>
    </source>
</evidence>
<dbReference type="Pfam" id="PF00111">
    <property type="entry name" value="Fer2"/>
    <property type="match status" value="1"/>
</dbReference>
<dbReference type="Proteomes" id="UP000198672">
    <property type="component" value="Unassembled WGS sequence"/>
</dbReference>
<proteinExistence type="inferred from homology"/>
<dbReference type="PANTHER" id="PTHR43112">
    <property type="entry name" value="FERREDOXIN"/>
    <property type="match status" value="1"/>
</dbReference>
<dbReference type="PROSITE" id="PS00197">
    <property type="entry name" value="2FE2S_FER_1"/>
    <property type="match status" value="1"/>
</dbReference>
<sequence>MNFKIEILPDGPTFTAESGETVLRAALRQAVELPNGCRSGHCGACAVTLKGGMIHYPSGMIEALHGQPAGTCLTCQAVAHSDLAIEIGPPPTLTL</sequence>
<evidence type="ECO:0000256" key="7">
    <source>
        <dbReference type="ARBA" id="ARBA00023014"/>
    </source>
</evidence>
<dbReference type="GO" id="GO:0046872">
    <property type="term" value="F:metal ion binding"/>
    <property type="evidence" value="ECO:0007669"/>
    <property type="project" value="UniProtKB-KW"/>
</dbReference>
<organism evidence="10 11">
    <name type="scientific">Allochromatium warmingii</name>
    <name type="common">Chromatium warmingii</name>
    <dbReference type="NCBI Taxonomy" id="61595"/>
    <lineage>
        <taxon>Bacteria</taxon>
        <taxon>Pseudomonadati</taxon>
        <taxon>Pseudomonadota</taxon>
        <taxon>Gammaproteobacteria</taxon>
        <taxon>Chromatiales</taxon>
        <taxon>Chromatiaceae</taxon>
        <taxon>Allochromatium</taxon>
    </lineage>
</organism>
<gene>
    <name evidence="10" type="ORF">SAMN05421644_1577</name>
</gene>
<comment type="cofactor">
    <cofactor evidence="8">
        <name>[2Fe-2S] cluster</name>
        <dbReference type="ChEBI" id="CHEBI:190135"/>
    </cofactor>
</comment>
<evidence type="ECO:0000256" key="4">
    <source>
        <dbReference type="ARBA" id="ARBA00022723"/>
    </source>
</evidence>
<dbReference type="PANTHER" id="PTHR43112:SF3">
    <property type="entry name" value="FERREDOXIN-2, CHLOROPLASTIC"/>
    <property type="match status" value="1"/>
</dbReference>
<keyword evidence="11" id="KW-1185">Reference proteome</keyword>
<dbReference type="STRING" id="61595.SAMN05421644_1577"/>
<dbReference type="InterPro" id="IPR006058">
    <property type="entry name" value="2Fe2S_fd_BS"/>
</dbReference>